<dbReference type="InterPro" id="IPR007386">
    <property type="entry name" value="DUF447_N"/>
</dbReference>
<evidence type="ECO:0000256" key="1">
    <source>
        <dbReference type="SAM" id="MobiDB-lite"/>
    </source>
</evidence>
<dbReference type="InterPro" id="IPR049288">
    <property type="entry name" value="DUF447_C"/>
</dbReference>
<dbReference type="Gene3D" id="2.30.110.10">
    <property type="entry name" value="Electron Transport, Fmn-binding Protein, Chain A"/>
    <property type="match status" value="1"/>
</dbReference>
<accession>A0ABU9B8F5</accession>
<dbReference type="Gene3D" id="1.20.58.290">
    <property type="entry name" value="Hypothetical membrane protein ta0354_69_121"/>
    <property type="match status" value="1"/>
</dbReference>
<evidence type="ECO:0000313" key="5">
    <source>
        <dbReference type="Proteomes" id="UP001368500"/>
    </source>
</evidence>
<reference evidence="4 5" key="1">
    <citation type="submission" date="2024-04" db="EMBL/GenBank/DDBJ databases">
        <title>Novel species of the genus Ideonella isolated from streams.</title>
        <authorList>
            <person name="Lu H."/>
        </authorList>
    </citation>
    <scope>NUCLEOTIDE SEQUENCE [LARGE SCALE GENOMIC DNA]</scope>
    <source>
        <strain evidence="4 5">BYS139W</strain>
    </source>
</reference>
<dbReference type="RefSeq" id="WP_341373135.1">
    <property type="nucleotide sequence ID" value="NZ_JBBUTF010000004.1"/>
</dbReference>
<organism evidence="4 5">
    <name type="scientific">Pseudaquabacterium rugosum</name>
    <dbReference type="NCBI Taxonomy" id="2984194"/>
    <lineage>
        <taxon>Bacteria</taxon>
        <taxon>Pseudomonadati</taxon>
        <taxon>Pseudomonadota</taxon>
        <taxon>Betaproteobacteria</taxon>
        <taxon>Burkholderiales</taxon>
        <taxon>Sphaerotilaceae</taxon>
        <taxon>Pseudaquabacterium</taxon>
    </lineage>
</organism>
<feature type="domain" description="DUF447" evidence="3">
    <location>
        <begin position="132"/>
        <end position="183"/>
    </location>
</feature>
<dbReference type="Pfam" id="PF20766">
    <property type="entry name" value="DUF447_C"/>
    <property type="match status" value="1"/>
</dbReference>
<comment type="caution">
    <text evidence="4">The sequence shown here is derived from an EMBL/GenBank/DDBJ whole genome shotgun (WGS) entry which is preliminary data.</text>
</comment>
<dbReference type="EMBL" id="JBBUTF010000004">
    <property type="protein sequence ID" value="MEK8025350.1"/>
    <property type="molecule type" value="Genomic_DNA"/>
</dbReference>
<feature type="region of interest" description="Disordered" evidence="1">
    <location>
        <begin position="201"/>
        <end position="221"/>
    </location>
</feature>
<sequence>MNDTIYEAIVSTRAPDGRAHAAPMGIRYREDTAGRPQVLLMPFRPSATLDHILHGRCAVLNRVVDGRVYAGCITGRRDWPQRPALHVDCGVLEAALSHAELRLARIEDDAQRPRLWFDVVHEAQHAPFLGLNRAQAAVVEGAVLVSRLHLLPADKIRREFAWLQIAIDKTARPQEHEAWSWLRAAVDAHLAAQAGGVDAVDAADDPLRPTGLGGSSRWVEP</sequence>
<dbReference type="InterPro" id="IPR012349">
    <property type="entry name" value="Split_barrel_FMN-bd"/>
</dbReference>
<protein>
    <submittedName>
        <fullName evidence="4">DUF447 domain-containing protein</fullName>
    </submittedName>
</protein>
<proteinExistence type="predicted"/>
<dbReference type="Pfam" id="PF04289">
    <property type="entry name" value="DUF447_N"/>
    <property type="match status" value="1"/>
</dbReference>
<dbReference type="Proteomes" id="UP001368500">
    <property type="component" value="Unassembled WGS sequence"/>
</dbReference>
<dbReference type="SUPFAM" id="SSF50475">
    <property type="entry name" value="FMN-binding split barrel"/>
    <property type="match status" value="1"/>
</dbReference>
<feature type="domain" description="DUF447" evidence="2">
    <location>
        <begin position="6"/>
        <end position="125"/>
    </location>
</feature>
<gene>
    <name evidence="4" type="ORF">AACH11_05185</name>
</gene>
<evidence type="ECO:0000259" key="2">
    <source>
        <dbReference type="Pfam" id="PF04289"/>
    </source>
</evidence>
<evidence type="ECO:0000313" key="4">
    <source>
        <dbReference type="EMBL" id="MEK8025350.1"/>
    </source>
</evidence>
<keyword evidence="5" id="KW-1185">Reference proteome</keyword>
<name>A0ABU9B8F5_9BURK</name>
<evidence type="ECO:0000259" key="3">
    <source>
        <dbReference type="Pfam" id="PF20766"/>
    </source>
</evidence>